<reference evidence="1" key="2">
    <citation type="journal article" date="2023" name="IMA Fungus">
        <title>Comparative genomic study of the Penicillium genus elucidates a diverse pangenome and 15 lateral gene transfer events.</title>
        <authorList>
            <person name="Petersen C."/>
            <person name="Sorensen T."/>
            <person name="Nielsen M.R."/>
            <person name="Sondergaard T.E."/>
            <person name="Sorensen J.L."/>
            <person name="Fitzpatrick D.A."/>
            <person name="Frisvad J.C."/>
            <person name="Nielsen K.L."/>
        </authorList>
    </citation>
    <scope>NUCLEOTIDE SEQUENCE</scope>
    <source>
        <strain evidence="1">IBT 34128</strain>
    </source>
</reference>
<dbReference type="EMBL" id="JAPMSZ010000011">
    <property type="protein sequence ID" value="KAJ5084457.1"/>
    <property type="molecule type" value="Genomic_DNA"/>
</dbReference>
<dbReference type="PANTHER" id="PTHR37490:SF2">
    <property type="match status" value="1"/>
</dbReference>
<dbReference type="PANTHER" id="PTHR37490">
    <property type="entry name" value="EXPRESSED PROTEIN"/>
    <property type="match status" value="1"/>
</dbReference>
<dbReference type="OrthoDB" id="426718at2759"/>
<protein>
    <submittedName>
        <fullName evidence="1">Uncharacterized protein</fullName>
    </submittedName>
</protein>
<name>A0A9W9EMC1_9EURO</name>
<organism evidence="1 2">
    <name type="scientific">Penicillium alfredii</name>
    <dbReference type="NCBI Taxonomy" id="1506179"/>
    <lineage>
        <taxon>Eukaryota</taxon>
        <taxon>Fungi</taxon>
        <taxon>Dikarya</taxon>
        <taxon>Ascomycota</taxon>
        <taxon>Pezizomycotina</taxon>
        <taxon>Eurotiomycetes</taxon>
        <taxon>Eurotiomycetidae</taxon>
        <taxon>Eurotiales</taxon>
        <taxon>Aspergillaceae</taxon>
        <taxon>Penicillium</taxon>
    </lineage>
</organism>
<dbReference type="RefSeq" id="XP_056507854.1">
    <property type="nucleotide sequence ID" value="XM_056659561.1"/>
</dbReference>
<dbReference type="Pfam" id="PF11913">
    <property type="entry name" value="DUF3431"/>
    <property type="match status" value="1"/>
</dbReference>
<keyword evidence="2" id="KW-1185">Reference proteome</keyword>
<sequence>MIRTYVPKGADVGLVFGKTRREDVKWVRDLIQENPNFKPFIYTADAEPEPGFLPPHSARGREVSAYLSYVVDYYEQLPAYSIFIHANEDQWHNDLFGPSTKAVLKSLRLEAVDAKGYVNLRCEFEPGCPTSIHPHNPTPHDIETKDTRAYVSQIYMDLFAVPLQQVPDHLGAICCAQFAVSRDRIRQRPKSDYQRMLNWVDGPSAEIVDSFGVGWVFESLWHVVFGMDSINCPETLQCRCDNYGWCGPLASGQTLTAVRKKTK</sequence>
<proteinExistence type="predicted"/>
<reference evidence="1" key="1">
    <citation type="submission" date="2022-11" db="EMBL/GenBank/DDBJ databases">
        <authorList>
            <person name="Petersen C."/>
        </authorList>
    </citation>
    <scope>NUCLEOTIDE SEQUENCE</scope>
    <source>
        <strain evidence="1">IBT 34128</strain>
    </source>
</reference>
<gene>
    <name evidence="1" type="ORF">NUU61_009036</name>
</gene>
<evidence type="ECO:0000313" key="2">
    <source>
        <dbReference type="Proteomes" id="UP001141434"/>
    </source>
</evidence>
<dbReference type="GeneID" id="81398730"/>
<evidence type="ECO:0000313" key="1">
    <source>
        <dbReference type="EMBL" id="KAJ5084457.1"/>
    </source>
</evidence>
<dbReference type="InterPro" id="IPR021838">
    <property type="entry name" value="DUF3431"/>
</dbReference>
<dbReference type="Proteomes" id="UP001141434">
    <property type="component" value="Unassembled WGS sequence"/>
</dbReference>
<accession>A0A9W9EMC1</accession>
<comment type="caution">
    <text evidence="1">The sequence shown here is derived from an EMBL/GenBank/DDBJ whole genome shotgun (WGS) entry which is preliminary data.</text>
</comment>
<dbReference type="AlphaFoldDB" id="A0A9W9EMC1"/>